<dbReference type="GO" id="GO:0048046">
    <property type="term" value="C:apoplast"/>
    <property type="evidence" value="ECO:0007669"/>
    <property type="project" value="UniProtKB-SubCell"/>
</dbReference>
<proteinExistence type="inferred from homology"/>
<comment type="subcellular location">
    <subcellularLocation>
        <location evidence="1 9">Secreted</location>
        <location evidence="1 9">Extracellular space</location>
        <location evidence="1 9">Apoplast</location>
    </subcellularLocation>
</comment>
<evidence type="ECO:0000256" key="5">
    <source>
        <dbReference type="ARBA" id="ARBA00022723"/>
    </source>
</evidence>
<comment type="caution">
    <text evidence="11">The sequence shown here is derived from an EMBL/GenBank/DDBJ whole genome shotgun (WGS) entry which is preliminary data.</text>
</comment>
<evidence type="ECO:0000256" key="9">
    <source>
        <dbReference type="RuleBase" id="RU366015"/>
    </source>
</evidence>
<keyword evidence="3 9" id="KW-0052">Apoplast</keyword>
<evidence type="ECO:0000256" key="2">
    <source>
        <dbReference type="ARBA" id="ARBA00007456"/>
    </source>
</evidence>
<evidence type="ECO:0000256" key="7">
    <source>
        <dbReference type="PIRSR" id="PIRSR601929-1"/>
    </source>
</evidence>
<dbReference type="InterPro" id="IPR001929">
    <property type="entry name" value="Germin"/>
</dbReference>
<evidence type="ECO:0000256" key="8">
    <source>
        <dbReference type="PIRSR" id="PIRSR601929-2"/>
    </source>
</evidence>
<dbReference type="PRINTS" id="PR00325">
    <property type="entry name" value="GERMIN"/>
</dbReference>
<dbReference type="InterPro" id="IPR011051">
    <property type="entry name" value="RmlC_Cupin_sf"/>
</dbReference>
<dbReference type="SUPFAM" id="SSF51182">
    <property type="entry name" value="RmlC-like cupins"/>
    <property type="match status" value="1"/>
</dbReference>
<feature type="binding site" evidence="8">
    <location>
        <position position="42"/>
    </location>
    <ligand>
        <name>Mn(2+)</name>
        <dbReference type="ChEBI" id="CHEBI:29035"/>
    </ligand>
</feature>
<keyword evidence="6 7" id="KW-0464">Manganese</keyword>
<dbReference type="Pfam" id="PF00190">
    <property type="entry name" value="Cupin_1"/>
    <property type="match status" value="1"/>
</dbReference>
<evidence type="ECO:0000256" key="4">
    <source>
        <dbReference type="ARBA" id="ARBA00022525"/>
    </source>
</evidence>
<feature type="binding site" evidence="7">
    <location>
        <position position="44"/>
    </location>
    <ligand>
        <name>oxalate</name>
        <dbReference type="ChEBI" id="CHEBI:30623"/>
    </ligand>
</feature>
<feature type="domain" description="Cupin type-1" evidence="10">
    <location>
        <begin position="14"/>
        <end position="138"/>
    </location>
</feature>
<dbReference type="PANTHER" id="PTHR31238">
    <property type="entry name" value="GERMIN-LIKE PROTEIN SUBFAMILY 3 MEMBER 3"/>
    <property type="match status" value="1"/>
</dbReference>
<protein>
    <recommendedName>
        <fullName evidence="9">Germin-like protein</fullName>
    </recommendedName>
</protein>
<sequence length="157" mass="17443">MRPVLLPWPSNNLTTAVQGGSPIAELNAARATLGPCVYRALHTHYAADELLIVVSGRIEALLLAPNHTVYKRTLEAGQNVVFPKGWNHYLYNPTCNQAHTHIFFNARYIGTINIPLNLAAAGPEYLRATYGRNPPQPQGLWVADSKCLERCQERRNA</sequence>
<dbReference type="OrthoDB" id="1546383at2759"/>
<evidence type="ECO:0000256" key="1">
    <source>
        <dbReference type="ARBA" id="ARBA00004271"/>
    </source>
</evidence>
<evidence type="ECO:0000256" key="3">
    <source>
        <dbReference type="ARBA" id="ARBA00022523"/>
    </source>
</evidence>
<name>A0A835Y5M4_9CHLO</name>
<dbReference type="InterPro" id="IPR006045">
    <property type="entry name" value="Cupin_1"/>
</dbReference>
<feature type="binding site" evidence="8">
    <location>
        <position position="49"/>
    </location>
    <ligand>
        <name>Mn(2+)</name>
        <dbReference type="ChEBI" id="CHEBI:29035"/>
    </ligand>
</feature>
<keyword evidence="12" id="KW-1185">Reference proteome</keyword>
<feature type="binding site" evidence="8">
    <location>
        <position position="44"/>
    </location>
    <ligand>
        <name>Mn(2+)</name>
        <dbReference type="ChEBI" id="CHEBI:29035"/>
    </ligand>
</feature>
<keyword evidence="4 9" id="KW-0964">Secreted</keyword>
<comment type="similarity">
    <text evidence="2 9">Belongs to the germin family.</text>
</comment>
<accession>A0A835Y5M4</accession>
<feature type="binding site" evidence="7">
    <location>
        <position position="49"/>
    </location>
    <ligand>
        <name>oxalate</name>
        <dbReference type="ChEBI" id="CHEBI:30623"/>
    </ligand>
</feature>
<dbReference type="SMART" id="SM00835">
    <property type="entry name" value="Cupin_1"/>
    <property type="match status" value="1"/>
</dbReference>
<dbReference type="AlphaFoldDB" id="A0A835Y5M4"/>
<reference evidence="11" key="1">
    <citation type="journal article" date="2020" name="bioRxiv">
        <title>Comparative genomics of Chlamydomonas.</title>
        <authorList>
            <person name="Craig R.J."/>
            <person name="Hasan A.R."/>
            <person name="Ness R.W."/>
            <person name="Keightley P.D."/>
        </authorList>
    </citation>
    <scope>NUCLEOTIDE SEQUENCE</scope>
    <source>
        <strain evidence="11">CCAP 11/70</strain>
    </source>
</reference>
<evidence type="ECO:0000313" key="12">
    <source>
        <dbReference type="Proteomes" id="UP000612055"/>
    </source>
</evidence>
<keyword evidence="5 7" id="KW-0479">Metal-binding</keyword>
<dbReference type="EMBL" id="JAEHOE010000019">
    <property type="protein sequence ID" value="KAG2496443.1"/>
    <property type="molecule type" value="Genomic_DNA"/>
</dbReference>
<evidence type="ECO:0000259" key="10">
    <source>
        <dbReference type="SMART" id="SM00835"/>
    </source>
</evidence>
<dbReference type="Proteomes" id="UP000612055">
    <property type="component" value="Unassembled WGS sequence"/>
</dbReference>
<dbReference type="InterPro" id="IPR014710">
    <property type="entry name" value="RmlC-like_jellyroll"/>
</dbReference>
<evidence type="ECO:0000256" key="6">
    <source>
        <dbReference type="ARBA" id="ARBA00023211"/>
    </source>
</evidence>
<feature type="binding site" evidence="8">
    <location>
        <position position="88"/>
    </location>
    <ligand>
        <name>Mn(2+)</name>
        <dbReference type="ChEBI" id="CHEBI:29035"/>
    </ligand>
</feature>
<organism evidence="11 12">
    <name type="scientific">Edaphochlamys debaryana</name>
    <dbReference type="NCBI Taxonomy" id="47281"/>
    <lineage>
        <taxon>Eukaryota</taxon>
        <taxon>Viridiplantae</taxon>
        <taxon>Chlorophyta</taxon>
        <taxon>core chlorophytes</taxon>
        <taxon>Chlorophyceae</taxon>
        <taxon>CS clade</taxon>
        <taxon>Chlamydomonadales</taxon>
        <taxon>Chlamydomonadales incertae sedis</taxon>
        <taxon>Edaphochlamys</taxon>
    </lineage>
</organism>
<evidence type="ECO:0000313" key="11">
    <source>
        <dbReference type="EMBL" id="KAG2496443.1"/>
    </source>
</evidence>
<dbReference type="Gene3D" id="2.60.120.10">
    <property type="entry name" value="Jelly Rolls"/>
    <property type="match status" value="1"/>
</dbReference>
<dbReference type="GO" id="GO:0030145">
    <property type="term" value="F:manganese ion binding"/>
    <property type="evidence" value="ECO:0007669"/>
    <property type="project" value="UniProtKB-UniRule"/>
</dbReference>
<gene>
    <name evidence="11" type="ORF">HYH03_005667</name>
</gene>